<reference evidence="1 2" key="1">
    <citation type="journal article" date="2020" name="Cell">
        <title>Large-Scale Comparative Analyses of Tick Genomes Elucidate Their Genetic Diversity and Vector Capacities.</title>
        <authorList>
            <consortium name="Tick Genome and Microbiome Consortium (TIGMIC)"/>
            <person name="Jia N."/>
            <person name="Wang J."/>
            <person name="Shi W."/>
            <person name="Du L."/>
            <person name="Sun Y."/>
            <person name="Zhan W."/>
            <person name="Jiang J.F."/>
            <person name="Wang Q."/>
            <person name="Zhang B."/>
            <person name="Ji P."/>
            <person name="Bell-Sakyi L."/>
            <person name="Cui X.M."/>
            <person name="Yuan T.T."/>
            <person name="Jiang B.G."/>
            <person name="Yang W.F."/>
            <person name="Lam T.T."/>
            <person name="Chang Q.C."/>
            <person name="Ding S.J."/>
            <person name="Wang X.J."/>
            <person name="Zhu J.G."/>
            <person name="Ruan X.D."/>
            <person name="Zhao L."/>
            <person name="Wei J.T."/>
            <person name="Ye R.Z."/>
            <person name="Que T.C."/>
            <person name="Du C.H."/>
            <person name="Zhou Y.H."/>
            <person name="Cheng J.X."/>
            <person name="Dai P.F."/>
            <person name="Guo W.B."/>
            <person name="Han X.H."/>
            <person name="Huang E.J."/>
            <person name="Li L.F."/>
            <person name="Wei W."/>
            <person name="Gao Y.C."/>
            <person name="Liu J.Z."/>
            <person name="Shao H.Z."/>
            <person name="Wang X."/>
            <person name="Wang C.C."/>
            <person name="Yang T.C."/>
            <person name="Huo Q.B."/>
            <person name="Li W."/>
            <person name="Chen H.Y."/>
            <person name="Chen S.E."/>
            <person name="Zhou L.G."/>
            <person name="Ni X.B."/>
            <person name="Tian J.H."/>
            <person name="Sheng Y."/>
            <person name="Liu T."/>
            <person name="Pan Y.S."/>
            <person name="Xia L.Y."/>
            <person name="Li J."/>
            <person name="Zhao F."/>
            <person name="Cao W.C."/>
        </authorList>
    </citation>
    <scope>NUCLEOTIDE SEQUENCE [LARGE SCALE GENOMIC DNA]</scope>
    <source>
        <strain evidence="1">Iper-2018</strain>
    </source>
</reference>
<accession>A0AC60QX73</accession>
<dbReference type="EMBL" id="JABSTQ010002217">
    <property type="protein sequence ID" value="KAG0444296.1"/>
    <property type="molecule type" value="Genomic_DNA"/>
</dbReference>
<sequence length="1707" mass="190577">MEHIVGSQPGASTSTGGSGGGVVITAPPVPGAFVQAAAGPSSQETTAMDFQDISEDSHVDPAIMDEDLSQGTPSEDPYSNWNLHLKRRTKQKLARGEQVRVAGTVISPLPPSSATELSSSTSYAAAASARATEKPSFKKRRRLPPLPRSDFKVVIRPKKGLQVKSFTNHQISKAVLAACGRKVEDSQLLVRLRPGSNIIIVSTPHQEVADIVRKITRIELGGNLYDVNSYVAAPDGVSRGVIHGIDPETPPEELMAHLRVRTQGVEIVQARMLGKTKTAMITFNSHVVPRYVYYHGGETECNPYQPTKQVCYVCQRMGHRSDVCPTPNIKICLACGTHDPSDDHECSLKCAVCGEAHATGSRECKQRLKSNRNKTKKHPLHPPTGRRTAEDDADGGRKKQQPQVHFSREDQPKRRRRRWFSTESSQKIQSGKKNQNNTHKVSRNQSSTSSAQNTSNNSKCSPDCMRIREENKQLKAQINELNQRMQRLEAMQSKTDNNTQAGTQSRIDYQPAIYIPPSSRTPTPSSLPGPVSVAAAAGQTTAVTLECIYAKMQQMLHEMGQLNNKVKENTISSEDLERRIRKIEFGSRKRVDDESNNLRVKAYRRINNTGDVSDTDSYDGSSINIWQWNCRSFNKKASPLQLYIQNHPYPPDVICLQEVGNQPIKLRGYYVIKNVGSPKKDDFRNIIYDSARTAGYNQLVVLGDMNARHTAWGYQQDTQKGRSLLDAVDQMGLELVNNLLQPTRIGNSVSRDTFPDLSFVKNVRDYSWTHLGETLGSDHYILSTSVSTPKLKRTIGEIRLTNWEAYRQYPPPANGITNITEWMQHLRDAHIQTTQIIQRTVETPEVDRRLLHLWEAREGLLKRWKRQRLNRKLRLRIEQITEEAKNHAAELTQQNWVQFCTSLKGTLSTAKTWAILRCLIEPDKAKSATSRTLQEIAHNFPGNDQDLINALIIRYLGSDSVRPCLLKYEGEPRPAMDAPITEEEVYAAARASQRNTAPGADKITNAMIRNLSPTHIRDLTEYLNEELWSKGHVPKEWKHAEIVTIPKPGKKPAIDALRPISLTSCLGKLYERVIKTRLRKLHRGPRSDAFLILREEVLKGIPKGGEHLLLALDLKGAFDNISHEAILKGLNTISCGERIFDYIKSFLTGRTATIGIGHTRSDKIEVPNKGTPQGAIVSPVLFNIAMLALTKELRKIPDLGYVLYADDITLWATKGSLAQKEATLQEATTAVERFAAASGMRCAPEKSEVIRVHGGGIYKSPGPIDLYLEDQKITESNKTRILGFWIQSNLKASHTIQTLRSTTNQISRIIKRIPEAALVISRVTYGMPYHHHFLSKRDQEQVDCHHQRRKLAALGIHNTFAELSDAVLASQKAKLQNTAAGRAILHRVGTVTEFRILDGQRSLPPEVRSRIEVSPIPKHMSHELHEGRRKARVDRQRRQFKGNPNVTYVDVAAYPEAGLFAVAAVNGGDNSLTLAASVRAETPAAAETIAAALVIKQQDRVGREVHVVTDSQQACRNFTNGRTPLLAARILGPRLEEYHQITWTPGHAGLKGNERANALARALTNRAGQNQSSHQSPPFTFVPLPSNYGERLEIQRLNRRIYPPPHKKLSTEDAVALRLIQTNTFPNLHRYSKMYPLTHRGICPWCGDTRPTLFHISWGCGGKPQHLKTPSASFERWEVQLTGDTLAGQEALVQQVRRAAMASGVLE</sequence>
<dbReference type="Proteomes" id="UP000805193">
    <property type="component" value="Unassembled WGS sequence"/>
</dbReference>
<protein>
    <submittedName>
        <fullName evidence="1">Uncharacterized protein</fullName>
    </submittedName>
</protein>
<evidence type="ECO:0000313" key="2">
    <source>
        <dbReference type="Proteomes" id="UP000805193"/>
    </source>
</evidence>
<comment type="caution">
    <text evidence="1">The sequence shown here is derived from an EMBL/GenBank/DDBJ whole genome shotgun (WGS) entry which is preliminary data.</text>
</comment>
<gene>
    <name evidence="1" type="ORF">HPB47_013955</name>
</gene>
<name>A0AC60QX73_IXOPE</name>
<proteinExistence type="predicted"/>
<organism evidence="1 2">
    <name type="scientific">Ixodes persulcatus</name>
    <name type="common">Taiga tick</name>
    <dbReference type="NCBI Taxonomy" id="34615"/>
    <lineage>
        <taxon>Eukaryota</taxon>
        <taxon>Metazoa</taxon>
        <taxon>Ecdysozoa</taxon>
        <taxon>Arthropoda</taxon>
        <taxon>Chelicerata</taxon>
        <taxon>Arachnida</taxon>
        <taxon>Acari</taxon>
        <taxon>Parasitiformes</taxon>
        <taxon>Ixodida</taxon>
        <taxon>Ixodoidea</taxon>
        <taxon>Ixodidae</taxon>
        <taxon>Ixodinae</taxon>
        <taxon>Ixodes</taxon>
    </lineage>
</organism>
<keyword evidence="2" id="KW-1185">Reference proteome</keyword>
<evidence type="ECO:0000313" key="1">
    <source>
        <dbReference type="EMBL" id="KAG0444296.1"/>
    </source>
</evidence>